<dbReference type="InterPro" id="IPR014729">
    <property type="entry name" value="Rossmann-like_a/b/a_fold"/>
</dbReference>
<organism evidence="8 9">
    <name type="scientific">Symmachiella dynata</name>
    <dbReference type="NCBI Taxonomy" id="2527995"/>
    <lineage>
        <taxon>Bacteria</taxon>
        <taxon>Pseudomonadati</taxon>
        <taxon>Planctomycetota</taxon>
        <taxon>Planctomycetia</taxon>
        <taxon>Planctomycetales</taxon>
        <taxon>Planctomycetaceae</taxon>
        <taxon>Symmachiella</taxon>
    </lineage>
</organism>
<evidence type="ECO:0000256" key="2">
    <source>
        <dbReference type="ARBA" id="ARBA00022694"/>
    </source>
</evidence>
<keyword evidence="3 6" id="KW-0547">Nucleotide-binding</keyword>
<dbReference type="Gene3D" id="3.40.50.620">
    <property type="entry name" value="HUPs"/>
    <property type="match status" value="1"/>
</dbReference>
<keyword evidence="1 6" id="KW-0436">Ligase</keyword>
<dbReference type="NCBIfam" id="TIGR02432">
    <property type="entry name" value="lysidine_TilS_N"/>
    <property type="match status" value="1"/>
</dbReference>
<evidence type="ECO:0000256" key="4">
    <source>
        <dbReference type="ARBA" id="ARBA00022840"/>
    </source>
</evidence>
<reference evidence="8 9" key="1">
    <citation type="submission" date="2019-02" db="EMBL/GenBank/DDBJ databases">
        <title>Deep-cultivation of Planctomycetes and their phenomic and genomic characterization uncovers novel biology.</title>
        <authorList>
            <person name="Wiegand S."/>
            <person name="Jogler M."/>
            <person name="Boedeker C."/>
            <person name="Pinto D."/>
            <person name="Vollmers J."/>
            <person name="Rivas-Marin E."/>
            <person name="Kohn T."/>
            <person name="Peeters S.H."/>
            <person name="Heuer A."/>
            <person name="Rast P."/>
            <person name="Oberbeckmann S."/>
            <person name="Bunk B."/>
            <person name="Jeske O."/>
            <person name="Meyerdierks A."/>
            <person name="Storesund J.E."/>
            <person name="Kallscheuer N."/>
            <person name="Luecker S."/>
            <person name="Lage O.M."/>
            <person name="Pohl T."/>
            <person name="Merkel B.J."/>
            <person name="Hornburger P."/>
            <person name="Mueller R.-W."/>
            <person name="Bruemmer F."/>
            <person name="Labrenz M."/>
            <person name="Spormann A.M."/>
            <person name="Op den Camp H."/>
            <person name="Overmann J."/>
            <person name="Amann R."/>
            <person name="Jetten M.S.M."/>
            <person name="Mascher T."/>
            <person name="Medema M.H."/>
            <person name="Devos D.P."/>
            <person name="Kaster A.-K."/>
            <person name="Ovreas L."/>
            <person name="Rohde M."/>
            <person name="Galperin M.Y."/>
            <person name="Jogler C."/>
        </authorList>
    </citation>
    <scope>NUCLEOTIDE SEQUENCE [LARGE SCALE GENOMIC DNA]</scope>
    <source>
        <strain evidence="8 9">Mal52</strain>
    </source>
</reference>
<dbReference type="GO" id="GO:0032267">
    <property type="term" value="F:tRNA(Ile)-lysidine synthase activity"/>
    <property type="evidence" value="ECO:0007669"/>
    <property type="project" value="UniProtKB-EC"/>
</dbReference>
<comment type="similarity">
    <text evidence="6">Belongs to the tRNA(Ile)-lysidine synthase family.</text>
</comment>
<comment type="domain">
    <text evidence="6">The N-terminal region contains the highly conserved SGGXDS motif, predicted to be a P-loop motif involved in ATP binding.</text>
</comment>
<dbReference type="InterPro" id="IPR012094">
    <property type="entry name" value="tRNA_Ile_lys_synt"/>
</dbReference>
<dbReference type="CDD" id="cd01992">
    <property type="entry name" value="TilS_N"/>
    <property type="match status" value="1"/>
</dbReference>
<proteinExistence type="inferred from homology"/>
<dbReference type="InterPro" id="IPR011063">
    <property type="entry name" value="TilS/TtcA_N"/>
</dbReference>
<dbReference type="SUPFAM" id="SSF82829">
    <property type="entry name" value="MesJ substrate recognition domain-like"/>
    <property type="match status" value="1"/>
</dbReference>
<dbReference type="Gene3D" id="1.20.59.20">
    <property type="match status" value="1"/>
</dbReference>
<dbReference type="EMBL" id="CP036276">
    <property type="protein sequence ID" value="QDU45547.1"/>
    <property type="molecule type" value="Genomic_DNA"/>
</dbReference>
<dbReference type="Proteomes" id="UP000319383">
    <property type="component" value="Chromosome"/>
</dbReference>
<dbReference type="Pfam" id="PF01171">
    <property type="entry name" value="ATP_bind_3"/>
    <property type="match status" value="1"/>
</dbReference>
<keyword evidence="9" id="KW-1185">Reference proteome</keyword>
<protein>
    <recommendedName>
        <fullName evidence="6">tRNA(Ile)-lysidine synthase</fullName>
        <ecNumber evidence="6">6.3.4.19</ecNumber>
    </recommendedName>
    <alternativeName>
        <fullName evidence="6">tRNA(Ile)-2-lysyl-cytidine synthase</fullName>
    </alternativeName>
    <alternativeName>
        <fullName evidence="6">tRNA(Ile)-lysidine synthetase</fullName>
    </alternativeName>
</protein>
<name>A0A517ZST4_9PLAN</name>
<dbReference type="RefSeq" id="WP_145378015.1">
    <property type="nucleotide sequence ID" value="NZ_CP036276.1"/>
</dbReference>
<dbReference type="GO" id="GO:0005737">
    <property type="term" value="C:cytoplasm"/>
    <property type="evidence" value="ECO:0007669"/>
    <property type="project" value="UniProtKB-SubCell"/>
</dbReference>
<evidence type="ECO:0000256" key="3">
    <source>
        <dbReference type="ARBA" id="ARBA00022741"/>
    </source>
</evidence>
<evidence type="ECO:0000259" key="7">
    <source>
        <dbReference type="Pfam" id="PF01171"/>
    </source>
</evidence>
<dbReference type="InterPro" id="IPR012795">
    <property type="entry name" value="tRNA_Ile_lys_synt_N"/>
</dbReference>
<dbReference type="KEGG" id="sdyn:Mal52_40410"/>
<comment type="function">
    <text evidence="6">Ligates lysine onto the cytidine present at position 34 of the AUA codon-specific tRNA(Ile) that contains the anticodon CAU, in an ATP-dependent manner. Cytidine is converted to lysidine, thus changing the amino acid specificity of the tRNA from methionine to isoleucine.</text>
</comment>
<accession>A0A517ZST4</accession>
<gene>
    <name evidence="6 8" type="primary">tilS</name>
    <name evidence="8" type="ORF">Mal52_40410</name>
</gene>
<evidence type="ECO:0000313" key="9">
    <source>
        <dbReference type="Proteomes" id="UP000319383"/>
    </source>
</evidence>
<evidence type="ECO:0000256" key="1">
    <source>
        <dbReference type="ARBA" id="ARBA00022598"/>
    </source>
</evidence>
<comment type="subcellular location">
    <subcellularLocation>
        <location evidence="6">Cytoplasm</location>
    </subcellularLocation>
</comment>
<dbReference type="GO" id="GO:0005524">
    <property type="term" value="F:ATP binding"/>
    <property type="evidence" value="ECO:0007669"/>
    <property type="project" value="UniProtKB-UniRule"/>
</dbReference>
<evidence type="ECO:0000313" key="8">
    <source>
        <dbReference type="EMBL" id="QDU45547.1"/>
    </source>
</evidence>
<keyword evidence="6" id="KW-0963">Cytoplasm</keyword>
<feature type="binding site" evidence="6">
    <location>
        <begin position="31"/>
        <end position="36"/>
    </location>
    <ligand>
        <name>ATP</name>
        <dbReference type="ChEBI" id="CHEBI:30616"/>
    </ligand>
</feature>
<keyword evidence="2 6" id="KW-0819">tRNA processing</keyword>
<dbReference type="PANTHER" id="PTHR43033:SF1">
    <property type="entry name" value="TRNA(ILE)-LYSIDINE SYNTHASE-RELATED"/>
    <property type="match status" value="1"/>
</dbReference>
<dbReference type="HAMAP" id="MF_01161">
    <property type="entry name" value="tRNA_Ile_lys_synt"/>
    <property type="match status" value="1"/>
</dbReference>
<comment type="catalytic activity">
    <reaction evidence="5 6">
        <text>cytidine(34) in tRNA(Ile2) + L-lysine + ATP = lysidine(34) in tRNA(Ile2) + AMP + diphosphate + H(+)</text>
        <dbReference type="Rhea" id="RHEA:43744"/>
        <dbReference type="Rhea" id="RHEA-COMP:10625"/>
        <dbReference type="Rhea" id="RHEA-COMP:10670"/>
        <dbReference type="ChEBI" id="CHEBI:15378"/>
        <dbReference type="ChEBI" id="CHEBI:30616"/>
        <dbReference type="ChEBI" id="CHEBI:32551"/>
        <dbReference type="ChEBI" id="CHEBI:33019"/>
        <dbReference type="ChEBI" id="CHEBI:82748"/>
        <dbReference type="ChEBI" id="CHEBI:83665"/>
        <dbReference type="ChEBI" id="CHEBI:456215"/>
        <dbReference type="EC" id="6.3.4.19"/>
    </reaction>
</comment>
<dbReference type="AlphaFoldDB" id="A0A517ZST4"/>
<dbReference type="EC" id="6.3.4.19" evidence="6"/>
<dbReference type="GO" id="GO:0006400">
    <property type="term" value="P:tRNA modification"/>
    <property type="evidence" value="ECO:0007669"/>
    <property type="project" value="UniProtKB-UniRule"/>
</dbReference>
<keyword evidence="4 6" id="KW-0067">ATP-binding</keyword>
<evidence type="ECO:0000256" key="5">
    <source>
        <dbReference type="ARBA" id="ARBA00048539"/>
    </source>
</evidence>
<evidence type="ECO:0000256" key="6">
    <source>
        <dbReference type="HAMAP-Rule" id="MF_01161"/>
    </source>
</evidence>
<dbReference type="PANTHER" id="PTHR43033">
    <property type="entry name" value="TRNA(ILE)-LYSIDINE SYNTHASE-RELATED"/>
    <property type="match status" value="1"/>
</dbReference>
<dbReference type="SUPFAM" id="SSF52402">
    <property type="entry name" value="Adenine nucleotide alpha hydrolases-like"/>
    <property type="match status" value="1"/>
</dbReference>
<feature type="domain" description="tRNA(Ile)-lysidine/2-thiocytidine synthase N-terminal" evidence="7">
    <location>
        <begin position="27"/>
        <end position="217"/>
    </location>
</feature>
<sequence>MSDPHQHSFLGSLCHAVKTVWDAGDALLAVSGGADSMALLRGMLDLNQTHSGRLAVAHFNHNLQPAISDNVARWLQQTCERLAIPFHLGAADVGQLAAETGQGIEESARNARYAFLKQTALHNRFTHILVAHTRDDQVETILHHLLRGTGVAGLRGMPERRVLVPPSDGQPEIALLRPMLAVTRAEAVDYLRTVSQDYRDDPSNVDVAFTRNRIRHELLPQLESSFNPNIREALSKLSQQAGDLQEALEQIVHQQLRGALLDVNADIVRLRWQPLNEQTRHVIRECFAMLWKQQQWPRQRMNYSHYDRLATLLQNGGTADLPGGIVVERRGELVVLRRQSGGA</sequence>